<sequence>MPPTQTIQTCSACGEQYPAGNAEQTLSLPDSGTCIMCTFTVAPWEFSTFAPTAPAVNVESVQGIYLPANNPSPTPIAVNVNIHNEPVGVRRVPQIEFLGPRNTLFYITITKGPAGQLLNCPYHVYFQTYHQSLPNQCVSAITHGSPKYPWLGDIVVLKFDGKRMERFRSASLTDDMANISWFFMSHAIPSQEARV</sequence>
<evidence type="ECO:0000313" key="2">
    <source>
        <dbReference type="EMBL" id="QRW24073.1"/>
    </source>
</evidence>
<reference evidence="2" key="1">
    <citation type="submission" date="2020-05" db="EMBL/GenBank/DDBJ databases">
        <title>Evolutionary and genomic comparisons of hybrid uninucleate and nonhybrid Rhizoctonia fungi.</title>
        <authorList>
            <person name="Li C."/>
            <person name="Chen X."/>
        </authorList>
    </citation>
    <scope>NUCLEOTIDE SEQUENCE</scope>
    <source>
        <strain evidence="2">AG-1 IA</strain>
    </source>
</reference>
<dbReference type="AlphaFoldDB" id="A0A8H7I7K0"/>
<dbReference type="KEGG" id="rsx:RhiXN_10397"/>
<accession>A0A8H7I7K0</accession>
<evidence type="ECO:0000313" key="3">
    <source>
        <dbReference type="Proteomes" id="UP000614334"/>
    </source>
</evidence>
<protein>
    <submittedName>
        <fullName evidence="1">Uncharacterized protein</fullName>
    </submittedName>
</protein>
<evidence type="ECO:0000313" key="1">
    <source>
        <dbReference type="EMBL" id="KAF8750932.1"/>
    </source>
</evidence>
<gene>
    <name evidence="2" type="ORF">RhiXN_10397</name>
    <name evidence="1" type="ORF">RHS01_09069</name>
</gene>
<dbReference type="RefSeq" id="XP_043184310.1">
    <property type="nucleotide sequence ID" value="XM_043330213.1"/>
</dbReference>
<dbReference type="Proteomes" id="UP000614334">
    <property type="component" value="Unassembled WGS sequence"/>
</dbReference>
<name>A0A8H7I7K0_9AGAM</name>
<dbReference type="GeneID" id="67032676"/>
<organism evidence="1 3">
    <name type="scientific">Rhizoctonia solani</name>
    <dbReference type="NCBI Taxonomy" id="456999"/>
    <lineage>
        <taxon>Eukaryota</taxon>
        <taxon>Fungi</taxon>
        <taxon>Dikarya</taxon>
        <taxon>Basidiomycota</taxon>
        <taxon>Agaricomycotina</taxon>
        <taxon>Agaricomycetes</taxon>
        <taxon>Cantharellales</taxon>
        <taxon>Ceratobasidiaceae</taxon>
        <taxon>Rhizoctonia</taxon>
    </lineage>
</organism>
<dbReference type="EMBL" id="JACYCF010000019">
    <property type="protein sequence ID" value="KAF8750932.1"/>
    <property type="molecule type" value="Genomic_DNA"/>
</dbReference>
<reference evidence="1" key="2">
    <citation type="submission" date="2020-09" db="EMBL/GenBank/DDBJ databases">
        <title>Comparative genome analyses of four rice-infecting Rhizoctonia solani isolates reveal extensive enrichment of homogalacturonan modification genes.</title>
        <authorList>
            <person name="Lee D.-Y."/>
            <person name="Jeon J."/>
            <person name="Kim K.-T."/>
            <person name="Cheong K."/>
            <person name="Song H."/>
            <person name="Choi G."/>
            <person name="Ko J."/>
            <person name="Opiyo S.O."/>
            <person name="Zuo S."/>
            <person name="Madhav S."/>
            <person name="Lee Y.-H."/>
            <person name="Wang G.-L."/>
        </authorList>
    </citation>
    <scope>NUCLEOTIDE SEQUENCE</scope>
    <source>
        <strain evidence="1">AG1-IA B2</strain>
    </source>
</reference>
<proteinExistence type="predicted"/>
<dbReference type="Proteomes" id="UP000650533">
    <property type="component" value="Chromosome 11"/>
</dbReference>
<dbReference type="EMBL" id="CP059668">
    <property type="protein sequence ID" value="QRW24073.1"/>
    <property type="molecule type" value="Genomic_DNA"/>
</dbReference>